<dbReference type="FunFam" id="1.10.12.10:FF:000004">
    <property type="entry name" value="Delta3,5-delta2,4-dienoyl-CoA isomerase"/>
    <property type="match status" value="1"/>
</dbReference>
<accession>A0A507F9Y7</accession>
<dbReference type="PANTHER" id="PTHR43149:SF1">
    <property type="entry name" value="DELTA(3,5)-DELTA(2,4)-DIENOYL-COA ISOMERASE, MITOCHONDRIAL"/>
    <property type="match status" value="1"/>
</dbReference>
<name>A0A507F9Y7_9FUNG</name>
<dbReference type="STRING" id="246404.A0A507F9Y7"/>
<proteinExistence type="inferred from homology"/>
<keyword evidence="4" id="KW-0276">Fatty acid metabolism</keyword>
<evidence type="ECO:0000256" key="6">
    <source>
        <dbReference type="ARBA" id="ARBA00023098"/>
    </source>
</evidence>
<keyword evidence="5" id="KW-0007">Acetylation</keyword>
<sequence>MTTFPNYETLRVSMPFPHVAHVELNRPKKLNAFNTALWTEIGACFRAISDDTSIRSVVLSGGSAKGFTAGLDLSDFAPVQGEDAARAGLVFMQLVRGLQESLTAIEKCRQPVIAAVHGPCIGAGIDAITACDVRVCASDTVFSVREVDVGLAADVGTLQRLPKVVGNQSWVHDVCLTARNFGAKEAFDFQLVSEVVEGGRAGVLECAFKKAVLIAEKSPVAVVGTKNVLKYSRDHSVEDGLNYVGVWNASAIQTEDMMRAAGAAMSKTKATFSKL</sequence>
<keyword evidence="6" id="KW-0443">Lipid metabolism</keyword>
<dbReference type="Gene3D" id="1.10.12.10">
    <property type="entry name" value="Lyase 2-enoyl-coa Hydratase, Chain A, domain 2"/>
    <property type="match status" value="1"/>
</dbReference>
<evidence type="ECO:0000256" key="4">
    <source>
        <dbReference type="ARBA" id="ARBA00022832"/>
    </source>
</evidence>
<evidence type="ECO:0000256" key="9">
    <source>
        <dbReference type="RuleBase" id="RU003707"/>
    </source>
</evidence>
<comment type="caution">
    <text evidence="10">The sequence shown here is derived from an EMBL/GenBank/DDBJ whole genome shotgun (WGS) entry which is preliminary data.</text>
</comment>
<keyword evidence="11" id="KW-1185">Reference proteome</keyword>
<dbReference type="InterPro" id="IPR001753">
    <property type="entry name" value="Enoyl-CoA_hydra/iso"/>
</dbReference>
<dbReference type="EMBL" id="QEAP01000206">
    <property type="protein sequence ID" value="TPX73141.1"/>
    <property type="molecule type" value="Genomic_DNA"/>
</dbReference>
<dbReference type="InterPro" id="IPR029045">
    <property type="entry name" value="ClpP/crotonase-like_dom_sf"/>
</dbReference>
<comment type="similarity">
    <text evidence="3 9">Belongs to the enoyl-CoA hydratase/isomerase family.</text>
</comment>
<dbReference type="InterPro" id="IPR014748">
    <property type="entry name" value="Enoyl-CoA_hydra_C"/>
</dbReference>
<evidence type="ECO:0000256" key="1">
    <source>
        <dbReference type="ARBA" id="ARBA00004275"/>
    </source>
</evidence>
<evidence type="ECO:0000313" key="11">
    <source>
        <dbReference type="Proteomes" id="UP000320333"/>
    </source>
</evidence>
<evidence type="ECO:0000256" key="5">
    <source>
        <dbReference type="ARBA" id="ARBA00022990"/>
    </source>
</evidence>
<evidence type="ECO:0000256" key="8">
    <source>
        <dbReference type="ARBA" id="ARBA00023235"/>
    </source>
</evidence>
<dbReference type="UniPathway" id="UPA00659"/>
<evidence type="ECO:0000256" key="3">
    <source>
        <dbReference type="ARBA" id="ARBA00005254"/>
    </source>
</evidence>
<comment type="subcellular location">
    <subcellularLocation>
        <location evidence="1">Peroxisome</location>
    </subcellularLocation>
</comment>
<organism evidence="10 11">
    <name type="scientific">Chytriomyces confervae</name>
    <dbReference type="NCBI Taxonomy" id="246404"/>
    <lineage>
        <taxon>Eukaryota</taxon>
        <taxon>Fungi</taxon>
        <taxon>Fungi incertae sedis</taxon>
        <taxon>Chytridiomycota</taxon>
        <taxon>Chytridiomycota incertae sedis</taxon>
        <taxon>Chytridiomycetes</taxon>
        <taxon>Chytridiales</taxon>
        <taxon>Chytriomycetaceae</taxon>
        <taxon>Chytriomyces</taxon>
    </lineage>
</organism>
<keyword evidence="8" id="KW-0413">Isomerase</keyword>
<evidence type="ECO:0000256" key="2">
    <source>
        <dbReference type="ARBA" id="ARBA00005005"/>
    </source>
</evidence>
<dbReference type="PROSITE" id="PS00166">
    <property type="entry name" value="ENOYL_COA_HYDRATASE"/>
    <property type="match status" value="1"/>
</dbReference>
<dbReference type="GO" id="GO:0005777">
    <property type="term" value="C:peroxisome"/>
    <property type="evidence" value="ECO:0007669"/>
    <property type="project" value="UniProtKB-SubCell"/>
</dbReference>
<gene>
    <name evidence="10" type="ORF">CcCBS67573_g05598</name>
</gene>
<dbReference type="InterPro" id="IPR018376">
    <property type="entry name" value="Enoyl-CoA_hyd/isom_CS"/>
</dbReference>
<evidence type="ECO:0000313" key="10">
    <source>
        <dbReference type="EMBL" id="TPX73141.1"/>
    </source>
</evidence>
<dbReference type="CDD" id="cd06558">
    <property type="entry name" value="crotonase-like"/>
    <property type="match status" value="1"/>
</dbReference>
<dbReference type="Pfam" id="PF00378">
    <property type="entry name" value="ECH_1"/>
    <property type="match status" value="1"/>
</dbReference>
<dbReference type="AlphaFoldDB" id="A0A507F9Y7"/>
<dbReference type="Gene3D" id="3.90.226.10">
    <property type="entry name" value="2-enoyl-CoA Hydratase, Chain A, domain 1"/>
    <property type="match status" value="1"/>
</dbReference>
<dbReference type="OrthoDB" id="14970at2759"/>
<dbReference type="InterPro" id="IPR045002">
    <property type="entry name" value="Ech1-like"/>
</dbReference>
<dbReference type="PANTHER" id="PTHR43149">
    <property type="entry name" value="ENOYL-COA HYDRATASE"/>
    <property type="match status" value="1"/>
</dbReference>
<evidence type="ECO:0000256" key="7">
    <source>
        <dbReference type="ARBA" id="ARBA00023140"/>
    </source>
</evidence>
<comment type="pathway">
    <text evidence="2">Lipid metabolism; fatty acid beta-oxidation.</text>
</comment>
<dbReference type="SUPFAM" id="SSF52096">
    <property type="entry name" value="ClpP/crotonase"/>
    <property type="match status" value="1"/>
</dbReference>
<dbReference type="FunFam" id="3.90.226.10:FF:000024">
    <property type="entry name" value="Delta3,5-delta2,4-dienoyl-CoA isomerase"/>
    <property type="match status" value="1"/>
</dbReference>
<dbReference type="GO" id="GO:0051750">
    <property type="term" value="F:delta(3,5)-delta(2,4)-dienoyl-CoA isomerase activity"/>
    <property type="evidence" value="ECO:0007669"/>
    <property type="project" value="TreeGrafter"/>
</dbReference>
<dbReference type="Proteomes" id="UP000320333">
    <property type="component" value="Unassembled WGS sequence"/>
</dbReference>
<evidence type="ECO:0008006" key="12">
    <source>
        <dbReference type="Google" id="ProtNLM"/>
    </source>
</evidence>
<dbReference type="GO" id="GO:0006635">
    <property type="term" value="P:fatty acid beta-oxidation"/>
    <property type="evidence" value="ECO:0007669"/>
    <property type="project" value="UniProtKB-UniPathway"/>
</dbReference>
<keyword evidence="7" id="KW-0576">Peroxisome</keyword>
<dbReference type="GO" id="GO:0005739">
    <property type="term" value="C:mitochondrion"/>
    <property type="evidence" value="ECO:0007669"/>
    <property type="project" value="TreeGrafter"/>
</dbReference>
<protein>
    <recommendedName>
        <fullName evidence="12">Enoyl-CoA hydratase</fullName>
    </recommendedName>
</protein>
<reference evidence="10 11" key="1">
    <citation type="journal article" date="2019" name="Sci. Rep.">
        <title>Comparative genomics of chytrid fungi reveal insights into the obligate biotrophic and pathogenic lifestyle of Synchytrium endobioticum.</title>
        <authorList>
            <person name="van de Vossenberg B.T.L.H."/>
            <person name="Warris S."/>
            <person name="Nguyen H.D.T."/>
            <person name="van Gent-Pelzer M.P.E."/>
            <person name="Joly D.L."/>
            <person name="van de Geest H.C."/>
            <person name="Bonants P.J.M."/>
            <person name="Smith D.S."/>
            <person name="Levesque C.A."/>
            <person name="van der Lee T.A.J."/>
        </authorList>
    </citation>
    <scope>NUCLEOTIDE SEQUENCE [LARGE SCALE GENOMIC DNA]</scope>
    <source>
        <strain evidence="10 11">CBS 675.73</strain>
    </source>
</reference>